<dbReference type="Gene3D" id="2.40.70.10">
    <property type="entry name" value="Acid Proteases"/>
    <property type="match status" value="2"/>
</dbReference>
<reference evidence="5 6" key="1">
    <citation type="journal article" date="2020" name="ISME J.">
        <title>Uncovering the hidden diversity of litter-decomposition mechanisms in mushroom-forming fungi.</title>
        <authorList>
            <person name="Floudas D."/>
            <person name="Bentzer J."/>
            <person name="Ahren D."/>
            <person name="Johansson T."/>
            <person name="Persson P."/>
            <person name="Tunlid A."/>
        </authorList>
    </citation>
    <scope>NUCLEOTIDE SEQUENCE [LARGE SCALE GENOMIC DNA]</scope>
    <source>
        <strain evidence="5 6">CBS 291.85</strain>
    </source>
</reference>
<feature type="signal peptide" evidence="3">
    <location>
        <begin position="1"/>
        <end position="36"/>
    </location>
</feature>
<proteinExistence type="inferred from homology"/>
<dbReference type="InterPro" id="IPR001461">
    <property type="entry name" value="Aspartic_peptidase_A1"/>
</dbReference>
<dbReference type="AlphaFoldDB" id="A0A8H5C4W0"/>
<dbReference type="PANTHER" id="PTHR47966">
    <property type="entry name" value="BETA-SITE APP-CLEAVING ENZYME, ISOFORM A-RELATED"/>
    <property type="match status" value="1"/>
</dbReference>
<evidence type="ECO:0000313" key="5">
    <source>
        <dbReference type="EMBL" id="KAF5334561.1"/>
    </source>
</evidence>
<feature type="chain" id="PRO_5034308034" description="Peptidase A1 domain-containing protein" evidence="3">
    <location>
        <begin position="37"/>
        <end position="394"/>
    </location>
</feature>
<feature type="region of interest" description="Disordered" evidence="2">
    <location>
        <begin position="62"/>
        <end position="84"/>
    </location>
</feature>
<protein>
    <recommendedName>
        <fullName evidence="4">Peptidase A1 domain-containing protein</fullName>
    </recommendedName>
</protein>
<feature type="compositionally biased region" description="Basic residues" evidence="2">
    <location>
        <begin position="75"/>
        <end position="84"/>
    </location>
</feature>
<sequence length="394" mass="41017">MAREMHSFSSSLTSHLLLVFACASLLIHDSSNFASASPVDILASSGLKTRKIPGGYSVPLKRTKGGLGRRNDSRKSKRTKEMRKRVGVISETGLGDFLDLIYTVPVEIGGIVTAVQLDSDACTATSCNGPATAEQYPMSTFNDSGASVTLAYGGGTASGPIGFDTVTVAGIAIQNQAFAAVDATDIASVTQQNAAGILGVSFPTLSKVQQALTGKSTLTGSDDSILGTIAMTGALDMPMFSIQLQRATIDIGQGVLTIGALPEGINNGSLTWVPVRLYKDSDRGTTASSFTPVDEAYPFRWEIDIDGVFLDGQRVRDSAIPANGVSVTTTTVLIDSGTTNLEGPSDVVNDILSTVSTTYDPSSADASITLPCDVPHTLAFQIGGKVKVGLHTVQ</sequence>
<evidence type="ECO:0000259" key="4">
    <source>
        <dbReference type="PROSITE" id="PS51767"/>
    </source>
</evidence>
<dbReference type="InterPro" id="IPR033121">
    <property type="entry name" value="PEPTIDASE_A1"/>
</dbReference>
<dbReference type="OrthoDB" id="3089at2759"/>
<dbReference type="InterPro" id="IPR034164">
    <property type="entry name" value="Pepsin-like_dom"/>
</dbReference>
<name>A0A8H5C4W0_9AGAR</name>
<dbReference type="GO" id="GO:0004190">
    <property type="term" value="F:aspartic-type endopeptidase activity"/>
    <property type="evidence" value="ECO:0007669"/>
    <property type="project" value="InterPro"/>
</dbReference>
<comment type="similarity">
    <text evidence="1">Belongs to the peptidase A1 family.</text>
</comment>
<dbReference type="CDD" id="cd05471">
    <property type="entry name" value="pepsin_like"/>
    <property type="match status" value="1"/>
</dbReference>
<dbReference type="Proteomes" id="UP000559256">
    <property type="component" value="Unassembled WGS sequence"/>
</dbReference>
<dbReference type="PANTHER" id="PTHR47966:SF51">
    <property type="entry name" value="BETA-SITE APP-CLEAVING ENZYME, ISOFORM A-RELATED"/>
    <property type="match status" value="1"/>
</dbReference>
<dbReference type="PROSITE" id="PS51767">
    <property type="entry name" value="PEPTIDASE_A1"/>
    <property type="match status" value="1"/>
</dbReference>
<dbReference type="SUPFAM" id="SSF50630">
    <property type="entry name" value="Acid proteases"/>
    <property type="match status" value="1"/>
</dbReference>
<feature type="domain" description="Peptidase A1" evidence="4">
    <location>
        <begin position="102"/>
        <end position="394"/>
    </location>
</feature>
<evidence type="ECO:0000256" key="3">
    <source>
        <dbReference type="SAM" id="SignalP"/>
    </source>
</evidence>
<keyword evidence="3" id="KW-0732">Signal</keyword>
<dbReference type="InterPro" id="IPR021109">
    <property type="entry name" value="Peptidase_aspartic_dom_sf"/>
</dbReference>
<evidence type="ECO:0000256" key="2">
    <source>
        <dbReference type="SAM" id="MobiDB-lite"/>
    </source>
</evidence>
<keyword evidence="6" id="KW-1185">Reference proteome</keyword>
<gene>
    <name evidence="5" type="ORF">D9758_015789</name>
</gene>
<accession>A0A8H5C4W0</accession>
<comment type="caution">
    <text evidence="5">The sequence shown here is derived from an EMBL/GenBank/DDBJ whole genome shotgun (WGS) entry which is preliminary data.</text>
</comment>
<evidence type="ECO:0000313" key="6">
    <source>
        <dbReference type="Proteomes" id="UP000559256"/>
    </source>
</evidence>
<dbReference type="PROSITE" id="PS51257">
    <property type="entry name" value="PROKAR_LIPOPROTEIN"/>
    <property type="match status" value="1"/>
</dbReference>
<evidence type="ECO:0000256" key="1">
    <source>
        <dbReference type="ARBA" id="ARBA00007447"/>
    </source>
</evidence>
<dbReference type="Pfam" id="PF00026">
    <property type="entry name" value="Asp"/>
    <property type="match status" value="1"/>
</dbReference>
<dbReference type="GO" id="GO:0006508">
    <property type="term" value="P:proteolysis"/>
    <property type="evidence" value="ECO:0007669"/>
    <property type="project" value="InterPro"/>
</dbReference>
<dbReference type="EMBL" id="JAACJM010000258">
    <property type="protein sequence ID" value="KAF5334561.1"/>
    <property type="molecule type" value="Genomic_DNA"/>
</dbReference>
<organism evidence="5 6">
    <name type="scientific">Tetrapyrgos nigripes</name>
    <dbReference type="NCBI Taxonomy" id="182062"/>
    <lineage>
        <taxon>Eukaryota</taxon>
        <taxon>Fungi</taxon>
        <taxon>Dikarya</taxon>
        <taxon>Basidiomycota</taxon>
        <taxon>Agaricomycotina</taxon>
        <taxon>Agaricomycetes</taxon>
        <taxon>Agaricomycetidae</taxon>
        <taxon>Agaricales</taxon>
        <taxon>Marasmiineae</taxon>
        <taxon>Marasmiaceae</taxon>
        <taxon>Tetrapyrgos</taxon>
    </lineage>
</organism>